<comment type="similarity">
    <text evidence="1">Belongs to the universal ribosomal protein uS5 family.</text>
</comment>
<keyword evidence="8" id="KW-1185">Reference proteome</keyword>
<evidence type="ECO:0000256" key="4">
    <source>
        <dbReference type="ARBA" id="ARBA00022980"/>
    </source>
</evidence>
<evidence type="ECO:0000313" key="7">
    <source>
        <dbReference type="EMBL" id="KGN63352.1"/>
    </source>
</evidence>
<dbReference type="AlphaFoldDB" id="A0A0A0LRA1"/>
<keyword evidence="4" id="KW-0689">Ribosomal protein</keyword>
<dbReference type="PANTHER" id="PTHR48432:SF1">
    <property type="entry name" value="S5 DRBM DOMAIN-CONTAINING PROTEIN"/>
    <property type="match status" value="1"/>
</dbReference>
<dbReference type="GO" id="GO:0005737">
    <property type="term" value="C:cytoplasm"/>
    <property type="evidence" value="ECO:0007669"/>
    <property type="project" value="UniProtKB-ARBA"/>
</dbReference>
<evidence type="ECO:0000256" key="5">
    <source>
        <dbReference type="ARBA" id="ARBA00023274"/>
    </source>
</evidence>
<dbReference type="SUPFAM" id="SSF54211">
    <property type="entry name" value="Ribosomal protein S5 domain 2-like"/>
    <property type="match status" value="1"/>
</dbReference>
<gene>
    <name evidence="7" type="ORF">Csa_2G431210</name>
</gene>
<reference evidence="7 8" key="3">
    <citation type="journal article" date="2010" name="BMC Genomics">
        <title>Transcriptome sequencing and comparative analysis of cucumber flowers with different sex types.</title>
        <authorList>
            <person name="Guo S."/>
            <person name="Zheng Y."/>
            <person name="Joung J.G."/>
            <person name="Liu S."/>
            <person name="Zhang Z."/>
            <person name="Crasta O.R."/>
            <person name="Sobral B.W."/>
            <person name="Xu Y."/>
            <person name="Huang S."/>
            <person name="Fei Z."/>
        </authorList>
    </citation>
    <scope>NUCLEOTIDE SEQUENCE [LARGE SCALE GENOMIC DNA]</scope>
    <source>
        <strain evidence="8">cv. 9930</strain>
    </source>
</reference>
<sequence length="148" mass="16888">MLLSRHMRNVSKIFIMWNDMRSTQLHMQFRRHTRKQRYSTISNVLLSASKVPSTSNHGLRGPAPSSIWKTPEEKIYLWPASTTTGMKAGKTVQTVLNLAGFKNVKSKVIGSRNPLNTMRALFKALNAIETPKDIQEKFGRTVVEKYLL</sequence>
<dbReference type="GO" id="GO:0019843">
    <property type="term" value="F:rRNA binding"/>
    <property type="evidence" value="ECO:0007669"/>
    <property type="project" value="UniProtKB-KW"/>
</dbReference>
<dbReference type="GO" id="GO:1990904">
    <property type="term" value="C:ribonucleoprotein complex"/>
    <property type="evidence" value="ECO:0007669"/>
    <property type="project" value="UniProtKB-KW"/>
</dbReference>
<reference evidence="7 8" key="2">
    <citation type="journal article" date="2009" name="PLoS ONE">
        <title>An integrated genetic and cytogenetic map of the cucumber genome.</title>
        <authorList>
            <person name="Ren Y."/>
            <person name="Zhang Z."/>
            <person name="Liu J."/>
            <person name="Staub J.E."/>
            <person name="Han Y."/>
            <person name="Cheng Z."/>
            <person name="Li X."/>
            <person name="Lu J."/>
            <person name="Miao H."/>
            <person name="Kang H."/>
            <person name="Xie B."/>
            <person name="Gu X."/>
            <person name="Wang X."/>
            <person name="Du Y."/>
            <person name="Jin W."/>
            <person name="Huang S."/>
        </authorList>
    </citation>
    <scope>NUCLEOTIDE SEQUENCE [LARGE SCALE GENOMIC DNA]</scope>
    <source>
        <strain evidence="8">cv. 9930</strain>
    </source>
</reference>
<name>A0A0A0LRA1_CUCSA</name>
<dbReference type="GO" id="GO:0006412">
    <property type="term" value="P:translation"/>
    <property type="evidence" value="ECO:0007669"/>
    <property type="project" value="InterPro"/>
</dbReference>
<evidence type="ECO:0000313" key="8">
    <source>
        <dbReference type="Proteomes" id="UP000029981"/>
    </source>
</evidence>
<dbReference type="GO" id="GO:0003735">
    <property type="term" value="F:structural constituent of ribosome"/>
    <property type="evidence" value="ECO:0007669"/>
    <property type="project" value="InterPro"/>
</dbReference>
<organism evidence="7 8">
    <name type="scientific">Cucumis sativus</name>
    <name type="common">Cucumber</name>
    <dbReference type="NCBI Taxonomy" id="3659"/>
    <lineage>
        <taxon>Eukaryota</taxon>
        <taxon>Viridiplantae</taxon>
        <taxon>Streptophyta</taxon>
        <taxon>Embryophyta</taxon>
        <taxon>Tracheophyta</taxon>
        <taxon>Spermatophyta</taxon>
        <taxon>Magnoliopsida</taxon>
        <taxon>eudicotyledons</taxon>
        <taxon>Gunneridae</taxon>
        <taxon>Pentapetalae</taxon>
        <taxon>rosids</taxon>
        <taxon>fabids</taxon>
        <taxon>Cucurbitales</taxon>
        <taxon>Cucurbitaceae</taxon>
        <taxon>Benincaseae</taxon>
        <taxon>Cucumis</taxon>
    </lineage>
</organism>
<dbReference type="Gene3D" id="3.30.230.10">
    <property type="match status" value="1"/>
</dbReference>
<dbReference type="Pfam" id="PF03719">
    <property type="entry name" value="Ribosomal_S5_C"/>
    <property type="match status" value="1"/>
</dbReference>
<protein>
    <recommendedName>
        <fullName evidence="6">Small ribosomal subunit protein uS5 C-terminal domain-containing protein</fullName>
    </recommendedName>
</protein>
<dbReference type="InterPro" id="IPR020568">
    <property type="entry name" value="Ribosomal_Su5_D2-typ_SF"/>
</dbReference>
<dbReference type="FunFam" id="3.30.230.10:FF:000002">
    <property type="entry name" value="30S ribosomal protein S5"/>
    <property type="match status" value="1"/>
</dbReference>
<reference evidence="7 8" key="4">
    <citation type="journal article" date="2011" name="BMC Genomics">
        <title>RNA-Seq improves annotation of protein-coding genes in the cucumber genome.</title>
        <authorList>
            <person name="Li Z."/>
            <person name="Zhang Z."/>
            <person name="Yan P."/>
            <person name="Huang S."/>
            <person name="Fei Z."/>
            <person name="Lin K."/>
        </authorList>
    </citation>
    <scope>NUCLEOTIDE SEQUENCE [LARGE SCALE GENOMIC DNA]</scope>
    <source>
        <strain evidence="8">cv. 9930</strain>
    </source>
</reference>
<keyword evidence="3" id="KW-0694">RNA-binding</keyword>
<evidence type="ECO:0000256" key="3">
    <source>
        <dbReference type="ARBA" id="ARBA00022884"/>
    </source>
</evidence>
<feature type="domain" description="Small ribosomal subunit protein uS5 C-terminal" evidence="6">
    <location>
        <begin position="74"/>
        <end position="137"/>
    </location>
</feature>
<dbReference type="Gramene" id="KGN63352">
    <property type="protein sequence ID" value="KGN63352"/>
    <property type="gene ID" value="Csa_2G431210"/>
</dbReference>
<dbReference type="EMBL" id="CM002923">
    <property type="protein sequence ID" value="KGN63352.1"/>
    <property type="molecule type" value="Genomic_DNA"/>
</dbReference>
<accession>A0A0A0LRA1</accession>
<dbReference type="STRING" id="3659.A0A0A0LRA1"/>
<keyword evidence="2" id="KW-0699">rRNA-binding</keyword>
<dbReference type="InterPro" id="IPR005324">
    <property type="entry name" value="Ribosomal_uS5_C"/>
</dbReference>
<dbReference type="GO" id="GO:0005840">
    <property type="term" value="C:ribosome"/>
    <property type="evidence" value="ECO:0007669"/>
    <property type="project" value="UniProtKB-KW"/>
</dbReference>
<dbReference type="InterPro" id="IPR014721">
    <property type="entry name" value="Ribsml_uS5_D2-typ_fold_subgr"/>
</dbReference>
<dbReference type="Proteomes" id="UP000029981">
    <property type="component" value="Chromosome 2"/>
</dbReference>
<dbReference type="PANTHER" id="PTHR48432">
    <property type="entry name" value="S5 DRBM DOMAIN-CONTAINING PROTEIN"/>
    <property type="match status" value="1"/>
</dbReference>
<keyword evidence="5" id="KW-0687">Ribonucleoprotein</keyword>
<proteinExistence type="inferred from homology"/>
<evidence type="ECO:0000256" key="2">
    <source>
        <dbReference type="ARBA" id="ARBA00022730"/>
    </source>
</evidence>
<reference evidence="7 8" key="1">
    <citation type="journal article" date="2009" name="Nat. Genet.">
        <title>The genome of the cucumber, Cucumis sativus L.</title>
        <authorList>
            <person name="Huang S."/>
            <person name="Li R."/>
            <person name="Zhang Z."/>
            <person name="Li L."/>
            <person name="Gu X."/>
            <person name="Fan W."/>
            <person name="Lucas W.J."/>
            <person name="Wang X."/>
            <person name="Xie B."/>
            <person name="Ni P."/>
            <person name="Ren Y."/>
            <person name="Zhu H."/>
            <person name="Li J."/>
            <person name="Lin K."/>
            <person name="Jin W."/>
            <person name="Fei Z."/>
            <person name="Li G."/>
            <person name="Staub J."/>
            <person name="Kilian A."/>
            <person name="van der Vossen E.A."/>
            <person name="Wu Y."/>
            <person name="Guo J."/>
            <person name="He J."/>
            <person name="Jia Z."/>
            <person name="Ren Y."/>
            <person name="Tian G."/>
            <person name="Lu Y."/>
            <person name="Ruan J."/>
            <person name="Qian W."/>
            <person name="Wang M."/>
            <person name="Huang Q."/>
            <person name="Li B."/>
            <person name="Xuan Z."/>
            <person name="Cao J."/>
            <person name="Asan"/>
            <person name="Wu Z."/>
            <person name="Zhang J."/>
            <person name="Cai Q."/>
            <person name="Bai Y."/>
            <person name="Zhao B."/>
            <person name="Han Y."/>
            <person name="Li Y."/>
            <person name="Li X."/>
            <person name="Wang S."/>
            <person name="Shi Q."/>
            <person name="Liu S."/>
            <person name="Cho W.K."/>
            <person name="Kim J.Y."/>
            <person name="Xu Y."/>
            <person name="Heller-Uszynska K."/>
            <person name="Miao H."/>
            <person name="Cheng Z."/>
            <person name="Zhang S."/>
            <person name="Wu J."/>
            <person name="Yang Y."/>
            <person name="Kang H."/>
            <person name="Li M."/>
            <person name="Liang H."/>
            <person name="Ren X."/>
            <person name="Shi Z."/>
            <person name="Wen M."/>
            <person name="Jian M."/>
            <person name="Yang H."/>
            <person name="Zhang G."/>
            <person name="Yang Z."/>
            <person name="Chen R."/>
            <person name="Liu S."/>
            <person name="Li J."/>
            <person name="Ma L."/>
            <person name="Liu H."/>
            <person name="Zhou Y."/>
            <person name="Zhao J."/>
            <person name="Fang X."/>
            <person name="Li G."/>
            <person name="Fang L."/>
            <person name="Li Y."/>
            <person name="Liu D."/>
            <person name="Zheng H."/>
            <person name="Zhang Y."/>
            <person name="Qin N."/>
            <person name="Li Z."/>
            <person name="Yang G."/>
            <person name="Yang S."/>
            <person name="Bolund L."/>
            <person name="Kristiansen K."/>
            <person name="Zheng H."/>
            <person name="Li S."/>
            <person name="Zhang X."/>
            <person name="Yang H."/>
            <person name="Wang J."/>
            <person name="Sun R."/>
            <person name="Zhang B."/>
            <person name="Jiang S."/>
            <person name="Wang J."/>
            <person name="Du Y."/>
            <person name="Li S."/>
        </authorList>
    </citation>
    <scope>NUCLEOTIDE SEQUENCE [LARGE SCALE GENOMIC DNA]</scope>
    <source>
        <strain evidence="8">cv. 9930</strain>
    </source>
</reference>
<evidence type="ECO:0000259" key="6">
    <source>
        <dbReference type="Pfam" id="PF03719"/>
    </source>
</evidence>
<dbReference type="GO" id="GO:0003729">
    <property type="term" value="F:mRNA binding"/>
    <property type="evidence" value="ECO:0007669"/>
    <property type="project" value="UniProtKB-ARBA"/>
</dbReference>
<dbReference type="InterPro" id="IPR000851">
    <property type="entry name" value="Ribosomal_uS5"/>
</dbReference>
<evidence type="ECO:0000256" key="1">
    <source>
        <dbReference type="ARBA" id="ARBA00008945"/>
    </source>
</evidence>